<dbReference type="PANTHER" id="PTHR12420:SF47">
    <property type="entry name" value="PHD FINGER PROTEIN 7"/>
    <property type="match status" value="1"/>
</dbReference>
<name>A0A6J2H3M8_9PASS</name>
<dbReference type="GO" id="GO:0008270">
    <property type="term" value="F:zinc ion binding"/>
    <property type="evidence" value="ECO:0007669"/>
    <property type="project" value="UniProtKB-KW"/>
</dbReference>
<feature type="domain" description="RING-type" evidence="11">
    <location>
        <begin position="156"/>
        <end position="204"/>
    </location>
</feature>
<dbReference type="InterPro" id="IPR011011">
    <property type="entry name" value="Znf_FYVE_PHD"/>
</dbReference>
<dbReference type="Gene3D" id="3.30.40.10">
    <property type="entry name" value="Zinc/RING finger domain, C3HC4 (zinc finger)"/>
    <property type="match status" value="2"/>
</dbReference>
<dbReference type="InterPro" id="IPR059102">
    <property type="entry name" value="PHD_PHF7/G2E3-like"/>
</dbReference>
<dbReference type="SUPFAM" id="SSF57903">
    <property type="entry name" value="FYVE/PHD zinc finger"/>
    <property type="match status" value="1"/>
</dbReference>
<feature type="region of interest" description="Disordered" evidence="10">
    <location>
        <begin position="481"/>
        <end position="531"/>
    </location>
</feature>
<feature type="compositionally biased region" description="Basic and acidic residues" evidence="10">
    <location>
        <begin position="1"/>
        <end position="13"/>
    </location>
</feature>
<evidence type="ECO:0000256" key="9">
    <source>
        <dbReference type="PROSITE-ProRule" id="PRU00175"/>
    </source>
</evidence>
<keyword evidence="3" id="KW-0808">Transferase</keyword>
<dbReference type="InterPro" id="IPR034732">
    <property type="entry name" value="EPHD"/>
</dbReference>
<dbReference type="Proteomes" id="UP000504627">
    <property type="component" value="Unplaced"/>
</dbReference>
<evidence type="ECO:0000313" key="14">
    <source>
        <dbReference type="RefSeq" id="XP_027582207.1"/>
    </source>
</evidence>
<evidence type="ECO:0000256" key="6">
    <source>
        <dbReference type="ARBA" id="ARBA00022786"/>
    </source>
</evidence>
<proteinExistence type="predicted"/>
<dbReference type="Pfam" id="PF26054">
    <property type="entry name" value="PHD_G2E3"/>
    <property type="match status" value="1"/>
</dbReference>
<feature type="compositionally biased region" description="Polar residues" evidence="10">
    <location>
        <begin position="339"/>
        <end position="354"/>
    </location>
</feature>
<evidence type="ECO:0000256" key="10">
    <source>
        <dbReference type="SAM" id="MobiDB-lite"/>
    </source>
</evidence>
<feature type="compositionally biased region" description="Polar residues" evidence="10">
    <location>
        <begin position="300"/>
        <end position="331"/>
    </location>
</feature>
<dbReference type="RefSeq" id="XP_027582207.1">
    <property type="nucleotide sequence ID" value="XM_027726406.2"/>
</dbReference>
<evidence type="ECO:0000259" key="12">
    <source>
        <dbReference type="PROSITE" id="PS51805"/>
    </source>
</evidence>
<comment type="pathway">
    <text evidence="2">Protein modification; protein ubiquitination.</text>
</comment>
<dbReference type="SMART" id="SM00249">
    <property type="entry name" value="PHD"/>
    <property type="match status" value="2"/>
</dbReference>
<dbReference type="CDD" id="cd15669">
    <property type="entry name" value="ePHD_PHF7_G2E3_like"/>
    <property type="match status" value="1"/>
</dbReference>
<keyword evidence="5 9" id="KW-0863">Zinc-finger</keyword>
<dbReference type="PANTHER" id="PTHR12420">
    <property type="entry name" value="PHD FINGER PROTEIN"/>
    <property type="match status" value="1"/>
</dbReference>
<dbReference type="InterPro" id="IPR001841">
    <property type="entry name" value="Znf_RING"/>
</dbReference>
<comment type="subcellular location">
    <subcellularLocation>
        <location evidence="1">Nucleus</location>
    </subcellularLocation>
</comment>
<evidence type="ECO:0000256" key="2">
    <source>
        <dbReference type="ARBA" id="ARBA00004906"/>
    </source>
</evidence>
<organism evidence="13 14">
    <name type="scientific">Pipra filicauda</name>
    <name type="common">Wire-tailed manakin</name>
    <dbReference type="NCBI Taxonomy" id="649802"/>
    <lineage>
        <taxon>Eukaryota</taxon>
        <taxon>Metazoa</taxon>
        <taxon>Chordata</taxon>
        <taxon>Craniata</taxon>
        <taxon>Vertebrata</taxon>
        <taxon>Euteleostomi</taxon>
        <taxon>Archelosauria</taxon>
        <taxon>Archosauria</taxon>
        <taxon>Dinosauria</taxon>
        <taxon>Saurischia</taxon>
        <taxon>Theropoda</taxon>
        <taxon>Coelurosauria</taxon>
        <taxon>Aves</taxon>
        <taxon>Neognathae</taxon>
        <taxon>Neoaves</taxon>
        <taxon>Telluraves</taxon>
        <taxon>Australaves</taxon>
        <taxon>Passeriformes</taxon>
        <taxon>Pipridae</taxon>
        <taxon>Pipra</taxon>
    </lineage>
</organism>
<evidence type="ECO:0000313" key="13">
    <source>
        <dbReference type="Proteomes" id="UP000504627"/>
    </source>
</evidence>
<evidence type="ECO:0000256" key="4">
    <source>
        <dbReference type="ARBA" id="ARBA00022723"/>
    </source>
</evidence>
<keyword evidence="7" id="KW-0862">Zinc</keyword>
<evidence type="ECO:0000256" key="3">
    <source>
        <dbReference type="ARBA" id="ARBA00022679"/>
    </source>
</evidence>
<dbReference type="PROSITE" id="PS51805">
    <property type="entry name" value="EPHD"/>
    <property type="match status" value="1"/>
</dbReference>
<dbReference type="Pfam" id="PF13771">
    <property type="entry name" value="zf-HC5HC2H"/>
    <property type="match status" value="1"/>
</dbReference>
<evidence type="ECO:0000256" key="1">
    <source>
        <dbReference type="ARBA" id="ARBA00004123"/>
    </source>
</evidence>
<keyword evidence="8" id="KW-0539">Nucleus</keyword>
<feature type="compositionally biased region" description="Polar residues" evidence="10">
    <location>
        <begin position="432"/>
        <end position="441"/>
    </location>
</feature>
<evidence type="ECO:0000256" key="5">
    <source>
        <dbReference type="ARBA" id="ARBA00022771"/>
    </source>
</evidence>
<evidence type="ECO:0000256" key="7">
    <source>
        <dbReference type="ARBA" id="ARBA00022833"/>
    </source>
</evidence>
<gene>
    <name evidence="14" type="primary">LOC113990731</name>
</gene>
<feature type="region of interest" description="Disordered" evidence="10">
    <location>
        <begin position="300"/>
        <end position="359"/>
    </location>
</feature>
<dbReference type="InParanoid" id="A0A6J2H3M8"/>
<feature type="compositionally biased region" description="Basic residues" evidence="10">
    <location>
        <begin position="485"/>
        <end position="513"/>
    </location>
</feature>
<dbReference type="GeneID" id="113990731"/>
<dbReference type="InterPro" id="IPR042013">
    <property type="entry name" value="PHF7/G2E3_ePHD"/>
</dbReference>
<sequence>MAQQDKVLKEQGERGLSPHSSHGYREDAKADLCLLCRRAEADPDICGIKRVKFRLCVHIYCQFFASGLFPQENSEEFFVRDTRRVIQEAAKKYCFACSKMGATITCWKTGCERSFHLPCAPQGECVTQFFGLYRSFCWEHRPQQAVQARPRQNNTCSICLDTVEDKTSYKTMVCPACQDAHFHRHCIQRLALHAGICFQCPCCQNQELFLMEMLTMGIRISKSRPPSWESDPAVGELDQRHSRCDASTCLCPGGRKHTEEEGPWELLLCSSCTAEGTHRHCSSLESSTSSWECKGCAGTETGSTDNSELVRPNTSSQAASGLCHASSSLSRHTGPAQIQHCTQRLQQAQNSGSPTVKCPRINRVPLLSAETSSLSTSSQAGSRLSQNTLPVCFPCPRQGLKRQRPEQDNESWTPYSPPAKRRRISEEPAQSAPASGPSTSSQASWLYRSIWVANRALAQLLPLYRPSWLFPSSVRENRSQLGPVRMRHISRQQRRARKPYSLPRNHRRTRRAPAPRAGPPPPPQKHKKKRK</sequence>
<dbReference type="InterPro" id="IPR001965">
    <property type="entry name" value="Znf_PHD"/>
</dbReference>
<feature type="region of interest" description="Disordered" evidence="10">
    <location>
        <begin position="395"/>
        <end position="441"/>
    </location>
</feature>
<accession>A0A6J2H3M8</accession>
<feature type="region of interest" description="Disordered" evidence="10">
    <location>
        <begin position="1"/>
        <end position="24"/>
    </location>
</feature>
<evidence type="ECO:0000256" key="8">
    <source>
        <dbReference type="ARBA" id="ARBA00023242"/>
    </source>
</evidence>
<dbReference type="InterPro" id="IPR051188">
    <property type="entry name" value="PHD-type_Zinc_Finger"/>
</dbReference>
<evidence type="ECO:0000259" key="11">
    <source>
        <dbReference type="PROSITE" id="PS50089"/>
    </source>
</evidence>
<dbReference type="AlphaFoldDB" id="A0A6J2H3M8"/>
<keyword evidence="4" id="KW-0479">Metal-binding</keyword>
<dbReference type="InterPro" id="IPR013083">
    <property type="entry name" value="Znf_RING/FYVE/PHD"/>
</dbReference>
<dbReference type="GO" id="GO:0005634">
    <property type="term" value="C:nucleus"/>
    <property type="evidence" value="ECO:0007669"/>
    <property type="project" value="TreeGrafter"/>
</dbReference>
<reference evidence="14" key="1">
    <citation type="submission" date="2025-08" db="UniProtKB">
        <authorList>
            <consortium name="RefSeq"/>
        </authorList>
    </citation>
    <scope>IDENTIFICATION</scope>
    <source>
        <tissue evidence="14">Muscle</tissue>
    </source>
</reference>
<keyword evidence="6" id="KW-0833">Ubl conjugation pathway</keyword>
<protein>
    <submittedName>
        <fullName evidence="14">PHD finger protein 7-like isoform X1</fullName>
    </submittedName>
</protein>
<feature type="domain" description="PHD-type" evidence="12">
    <location>
        <begin position="30"/>
        <end position="141"/>
    </location>
</feature>
<dbReference type="PROSITE" id="PS50089">
    <property type="entry name" value="ZF_RING_2"/>
    <property type="match status" value="1"/>
</dbReference>
<keyword evidence="13" id="KW-1185">Reference proteome</keyword>